<dbReference type="Pfam" id="PF14659">
    <property type="entry name" value="Phage_int_SAM_3"/>
    <property type="match status" value="1"/>
</dbReference>
<sequence length="391" mass="44549">MARKGENIYKRKDGRWEGRYGAGRLPDGRARYRSVYGKTYREVKEKLLIKKRDACLAGGKENMLPPGLTIRESVRLWMEENQMKWKESTLATYRSIAEKHILPVIGRQAVSGFDEEAWRAYFEGLRGQACAAQEKKLSETYLHQIFILLSQIFHFLGKKFRCNRPELPSVTSPAKAQIPQPPEGRELKKLEEHLIKSAQEGELTSLGVLLSGCSGIRIGELCALQWKDIDLEKESIIVRKTMQRIRTFSSADEAGMTGKTGTRVIITAPKSRNSIREIPLPGFLVELLKTARKSGQISEEGYVLKGIRKEYTEPRTLQYRFQAILKKLGIPGFNFHMLRHIFATNCISQGFDMKTLSELLGHSNVGTTMRIYVHSDMERKKMLMSGYKMAA</sequence>
<dbReference type="Gene3D" id="1.10.443.10">
    <property type="entry name" value="Intergrase catalytic core"/>
    <property type="match status" value="1"/>
</dbReference>
<dbReference type="InterPro" id="IPR050090">
    <property type="entry name" value="Tyrosine_recombinase_XerCD"/>
</dbReference>
<dbReference type="InterPro" id="IPR044068">
    <property type="entry name" value="CB"/>
</dbReference>
<dbReference type="InterPro" id="IPR002104">
    <property type="entry name" value="Integrase_catalytic"/>
</dbReference>
<dbReference type="RefSeq" id="WP_117543964.1">
    <property type="nucleotide sequence ID" value="NZ_QVLV01000002.1"/>
</dbReference>
<comment type="caution">
    <text evidence="9">The sequence shown here is derived from an EMBL/GenBank/DDBJ whole genome shotgun (WGS) entry which is preliminary data.</text>
</comment>
<dbReference type="PROSITE" id="PS51898">
    <property type="entry name" value="TYR_RECOMBINASE"/>
    <property type="match status" value="1"/>
</dbReference>
<dbReference type="EMBL" id="QVLV01000002">
    <property type="protein sequence ID" value="RGE64382.1"/>
    <property type="molecule type" value="Genomic_DNA"/>
</dbReference>
<evidence type="ECO:0000256" key="5">
    <source>
        <dbReference type="ARBA" id="ARBA00023172"/>
    </source>
</evidence>
<name>A0A3E3IBG3_9FIRM</name>
<dbReference type="GeneID" id="97986223"/>
<dbReference type="GO" id="GO:0006310">
    <property type="term" value="P:DNA recombination"/>
    <property type="evidence" value="ECO:0007669"/>
    <property type="project" value="UniProtKB-KW"/>
</dbReference>
<dbReference type="Proteomes" id="UP000260812">
    <property type="component" value="Unassembled WGS sequence"/>
</dbReference>
<protein>
    <submittedName>
        <fullName evidence="9">Site-specific integrase</fullName>
    </submittedName>
</protein>
<dbReference type="SUPFAM" id="SSF56349">
    <property type="entry name" value="DNA breaking-rejoining enzymes"/>
    <property type="match status" value="1"/>
</dbReference>
<gene>
    <name evidence="9" type="ORF">DXC51_04820</name>
</gene>
<keyword evidence="4 6" id="KW-0238">DNA-binding</keyword>
<keyword evidence="3" id="KW-0229">DNA integration</keyword>
<accession>A0A3E3IBG3</accession>
<dbReference type="CDD" id="cd01189">
    <property type="entry name" value="INT_ICEBs1_C_like"/>
    <property type="match status" value="1"/>
</dbReference>
<comment type="function">
    <text evidence="1">Site-specific tyrosine recombinase, which acts by catalyzing the cutting and rejoining of the recombining DNA molecules.</text>
</comment>
<reference evidence="9" key="1">
    <citation type="submission" date="2018-08" db="EMBL/GenBank/DDBJ databases">
        <title>A genome reference for cultivated species of the human gut microbiota.</title>
        <authorList>
            <person name="Zou Y."/>
            <person name="Xue W."/>
            <person name="Luo G."/>
        </authorList>
    </citation>
    <scope>NUCLEOTIDE SEQUENCE [LARGE SCALE GENOMIC DNA]</scope>
    <source>
        <strain evidence="9">TF05-5AC</strain>
    </source>
</reference>
<dbReference type="Pfam" id="PF00589">
    <property type="entry name" value="Phage_integrase"/>
    <property type="match status" value="1"/>
</dbReference>
<dbReference type="GO" id="GO:0003677">
    <property type="term" value="F:DNA binding"/>
    <property type="evidence" value="ECO:0007669"/>
    <property type="project" value="UniProtKB-UniRule"/>
</dbReference>
<dbReference type="InterPro" id="IPR010998">
    <property type="entry name" value="Integrase_recombinase_N"/>
</dbReference>
<feature type="domain" description="Core-binding (CB)" evidence="8">
    <location>
        <begin position="68"/>
        <end position="157"/>
    </location>
</feature>
<comment type="similarity">
    <text evidence="2">Belongs to the 'phage' integrase family.</text>
</comment>
<feature type="domain" description="Tyr recombinase" evidence="7">
    <location>
        <begin position="177"/>
        <end position="385"/>
    </location>
</feature>
<evidence type="ECO:0000313" key="9">
    <source>
        <dbReference type="EMBL" id="RGE64382.1"/>
    </source>
</evidence>
<evidence type="ECO:0000313" key="10">
    <source>
        <dbReference type="Proteomes" id="UP000260812"/>
    </source>
</evidence>
<dbReference type="PANTHER" id="PTHR30349">
    <property type="entry name" value="PHAGE INTEGRASE-RELATED"/>
    <property type="match status" value="1"/>
</dbReference>
<dbReference type="Gene3D" id="1.10.150.130">
    <property type="match status" value="1"/>
</dbReference>
<proteinExistence type="inferred from homology"/>
<dbReference type="InterPro" id="IPR004107">
    <property type="entry name" value="Integrase_SAM-like_N"/>
</dbReference>
<evidence type="ECO:0000259" key="7">
    <source>
        <dbReference type="PROSITE" id="PS51898"/>
    </source>
</evidence>
<evidence type="ECO:0000256" key="1">
    <source>
        <dbReference type="ARBA" id="ARBA00003283"/>
    </source>
</evidence>
<dbReference type="PROSITE" id="PS51900">
    <property type="entry name" value="CB"/>
    <property type="match status" value="1"/>
</dbReference>
<keyword evidence="10" id="KW-1185">Reference proteome</keyword>
<dbReference type="GO" id="GO:0015074">
    <property type="term" value="P:DNA integration"/>
    <property type="evidence" value="ECO:0007669"/>
    <property type="project" value="UniProtKB-KW"/>
</dbReference>
<dbReference type="AlphaFoldDB" id="A0A3E3IBG3"/>
<evidence type="ECO:0000256" key="2">
    <source>
        <dbReference type="ARBA" id="ARBA00008857"/>
    </source>
</evidence>
<organism evidence="9 10">
    <name type="scientific">Eisenbergiella massiliensis</name>
    <dbReference type="NCBI Taxonomy" id="1720294"/>
    <lineage>
        <taxon>Bacteria</taxon>
        <taxon>Bacillati</taxon>
        <taxon>Bacillota</taxon>
        <taxon>Clostridia</taxon>
        <taxon>Lachnospirales</taxon>
        <taxon>Lachnospiraceae</taxon>
        <taxon>Eisenbergiella</taxon>
    </lineage>
</organism>
<evidence type="ECO:0000256" key="4">
    <source>
        <dbReference type="ARBA" id="ARBA00023125"/>
    </source>
</evidence>
<evidence type="ECO:0000259" key="8">
    <source>
        <dbReference type="PROSITE" id="PS51900"/>
    </source>
</evidence>
<evidence type="ECO:0000256" key="3">
    <source>
        <dbReference type="ARBA" id="ARBA00022908"/>
    </source>
</evidence>
<dbReference type="InterPro" id="IPR011010">
    <property type="entry name" value="DNA_brk_join_enz"/>
</dbReference>
<dbReference type="InterPro" id="IPR013762">
    <property type="entry name" value="Integrase-like_cat_sf"/>
</dbReference>
<evidence type="ECO:0000256" key="6">
    <source>
        <dbReference type="PROSITE-ProRule" id="PRU01248"/>
    </source>
</evidence>
<keyword evidence="5" id="KW-0233">DNA recombination</keyword>